<proteinExistence type="predicted"/>
<sequence>MLQKALHESRRATFTQEFGEIRGIHRLSSPPAAEVFVDADTTADFVSPPANLDFVEAYLGRQSGVPQQDILESPRDDDHDDGETAVPGQHRGMQARPSQAADPQLRGLIRDFKERQRKAGLIVAGSVVSAATLTVLTIALVFALAA</sequence>
<feature type="region of interest" description="Disordered" evidence="1">
    <location>
        <begin position="64"/>
        <end position="104"/>
    </location>
</feature>
<evidence type="ECO:0000313" key="4">
    <source>
        <dbReference type="Proteomes" id="UP000031643"/>
    </source>
</evidence>
<name>A0A0A8K4Q1_9HYPH</name>
<keyword evidence="4" id="KW-1185">Reference proteome</keyword>
<keyword evidence="2" id="KW-1133">Transmembrane helix</keyword>
<accession>A0A0A8K4Q1</accession>
<evidence type="ECO:0000256" key="2">
    <source>
        <dbReference type="SAM" id="Phobius"/>
    </source>
</evidence>
<keyword evidence="2" id="KW-0472">Membrane</keyword>
<gene>
    <name evidence="3" type="ORF">GL4_2458</name>
</gene>
<dbReference type="KEGG" id="mcg:GL4_2458"/>
<keyword evidence="2" id="KW-0812">Transmembrane</keyword>
<evidence type="ECO:0000313" key="3">
    <source>
        <dbReference type="EMBL" id="BAQ17893.1"/>
    </source>
</evidence>
<dbReference type="Proteomes" id="UP000031643">
    <property type="component" value="Chromosome"/>
</dbReference>
<protein>
    <submittedName>
        <fullName evidence="3">Uncharacterized protein</fullName>
    </submittedName>
</protein>
<organism evidence="3 4">
    <name type="scientific">Methyloceanibacter caenitepidi</name>
    <dbReference type="NCBI Taxonomy" id="1384459"/>
    <lineage>
        <taxon>Bacteria</taxon>
        <taxon>Pseudomonadati</taxon>
        <taxon>Pseudomonadota</taxon>
        <taxon>Alphaproteobacteria</taxon>
        <taxon>Hyphomicrobiales</taxon>
        <taxon>Hyphomicrobiaceae</taxon>
        <taxon>Methyloceanibacter</taxon>
    </lineage>
</organism>
<feature type="transmembrane region" description="Helical" evidence="2">
    <location>
        <begin position="119"/>
        <end position="145"/>
    </location>
</feature>
<evidence type="ECO:0000256" key="1">
    <source>
        <dbReference type="SAM" id="MobiDB-lite"/>
    </source>
</evidence>
<reference evidence="3 4" key="1">
    <citation type="submission" date="2014-09" db="EMBL/GenBank/DDBJ databases">
        <title>Genome sequencing of Methyloceanibacter caenitepidi Gela4.</title>
        <authorList>
            <person name="Takeuchi M."/>
            <person name="Susumu S."/>
            <person name="Kamagata Y."/>
            <person name="Oshima K."/>
            <person name="Hattori M."/>
            <person name="Iwasaki W."/>
        </authorList>
    </citation>
    <scope>NUCLEOTIDE SEQUENCE [LARGE SCALE GENOMIC DNA]</scope>
    <source>
        <strain evidence="3 4">Gela4</strain>
    </source>
</reference>
<dbReference type="EMBL" id="AP014648">
    <property type="protein sequence ID" value="BAQ17893.1"/>
    <property type="molecule type" value="Genomic_DNA"/>
</dbReference>
<dbReference type="AlphaFoldDB" id="A0A0A8K4Q1"/>
<dbReference type="HOGENOM" id="CLU_1775254_0_0_5"/>